<evidence type="ECO:0000313" key="2">
    <source>
        <dbReference type="Proteomes" id="UP000001631"/>
    </source>
</evidence>
<gene>
    <name evidence="1" type="ORF">HCBG_03657</name>
</gene>
<dbReference type="RefSeq" id="XP_045288849.1">
    <property type="nucleotide sequence ID" value="XM_045430706.1"/>
</dbReference>
<accession>C0NKH7</accession>
<dbReference type="VEuPathDB" id="FungiDB:I7I50_07342"/>
<reference evidence="1" key="1">
    <citation type="submission" date="2009-02" db="EMBL/GenBank/DDBJ databases">
        <title>The Genome Sequence of Ajellomyces capsulatus strain G186AR.</title>
        <authorList>
            <consortium name="The Broad Institute Genome Sequencing Platform"/>
            <person name="Champion M."/>
            <person name="Cuomo C."/>
            <person name="Ma L.-J."/>
            <person name="Henn M.R."/>
            <person name="Sil A."/>
            <person name="Goldman B."/>
            <person name="Young S.K."/>
            <person name="Kodira C.D."/>
            <person name="Zeng Q."/>
            <person name="Koehrsen M."/>
            <person name="Alvarado L."/>
            <person name="Berlin A."/>
            <person name="Borenstein D."/>
            <person name="Chen Z."/>
            <person name="Engels R."/>
            <person name="Freedman E."/>
            <person name="Gellesch M."/>
            <person name="Goldberg J."/>
            <person name="Griggs A."/>
            <person name="Gujja S."/>
            <person name="Heiman D."/>
            <person name="Hepburn T."/>
            <person name="Howarth C."/>
            <person name="Jen D."/>
            <person name="Larson L."/>
            <person name="Lewis B."/>
            <person name="Mehta T."/>
            <person name="Park D."/>
            <person name="Pearson M."/>
            <person name="Roberts A."/>
            <person name="Saif S."/>
            <person name="Shea T."/>
            <person name="Shenoy N."/>
            <person name="Sisk P."/>
            <person name="Stolte C."/>
            <person name="Sykes S."/>
            <person name="Walk T."/>
            <person name="White J."/>
            <person name="Yandava C."/>
            <person name="Klein B."/>
            <person name="McEwen J.G."/>
            <person name="Puccia R."/>
            <person name="Goldman G.H."/>
            <person name="Felipe M.S."/>
            <person name="Nino-Vega G."/>
            <person name="San-Blas G."/>
            <person name="Taylor J."/>
            <person name="Mendoza L."/>
            <person name="Galagan J."/>
            <person name="Nusbaum C."/>
            <person name="Birren B."/>
        </authorList>
    </citation>
    <scope>NUCLEOTIDE SEQUENCE</scope>
    <source>
        <strain evidence="1">G186AR</strain>
    </source>
</reference>
<organism evidence="1 2">
    <name type="scientific">Ajellomyces capsulatus (strain G186AR / H82 / ATCC MYA-2454 / RMSCC 2432)</name>
    <name type="common">Darling's disease fungus</name>
    <name type="synonym">Histoplasma capsulatum</name>
    <dbReference type="NCBI Taxonomy" id="447093"/>
    <lineage>
        <taxon>Eukaryota</taxon>
        <taxon>Fungi</taxon>
        <taxon>Dikarya</taxon>
        <taxon>Ascomycota</taxon>
        <taxon>Pezizomycotina</taxon>
        <taxon>Eurotiomycetes</taxon>
        <taxon>Eurotiomycetidae</taxon>
        <taxon>Onygenales</taxon>
        <taxon>Ajellomycetaceae</taxon>
        <taxon>Histoplasma</taxon>
    </lineage>
</organism>
<dbReference type="Proteomes" id="UP000001631">
    <property type="component" value="Unassembled WGS sequence"/>
</dbReference>
<dbReference type="EMBL" id="GG663366">
    <property type="protein sequence ID" value="EEH08368.1"/>
    <property type="molecule type" value="Genomic_DNA"/>
</dbReference>
<sequence>MGPMMGCGRSFVQRRKWSYRQACIIICLREASSGPCWLRGFELPSDIIRVSSTLALNVYHQFNPDYDPRQGWSASQVRRMRSSRPGVLEHTNGDLLSIGSSMALVTFVAVAYRNSDHQQIIEILNVNRCYFTSETGDGGSSDIEVSSHGSHLWNATAEALDEATKAQCRYSDESGRSRLARRFLEACINDATPWMTIYNLKIYEMPTHLLHNIVKRWDACLSPTEDQLVECEFQLVAVETKGSDGGYDSSSLRLATWLATGLRNMRLRQRLPEVQTVQGNGKNKLRPFAHIAAVGQGQN</sequence>
<dbReference type="InParanoid" id="C0NKH7"/>
<proteinExistence type="predicted"/>
<name>C0NKH7_AJECG</name>
<keyword evidence="2" id="KW-1185">Reference proteome</keyword>
<dbReference type="AlphaFoldDB" id="C0NKH7"/>
<protein>
    <submittedName>
        <fullName evidence="1">Uncharacterized protein</fullName>
    </submittedName>
</protein>
<dbReference type="HOGENOM" id="CLU_930555_0_0_1"/>
<evidence type="ECO:0000313" key="1">
    <source>
        <dbReference type="EMBL" id="EEH08368.1"/>
    </source>
</evidence>
<dbReference type="GeneID" id="69036673"/>